<dbReference type="EMBL" id="LSRX01000312">
    <property type="protein sequence ID" value="OLQ00882.1"/>
    <property type="molecule type" value="Genomic_DNA"/>
</dbReference>
<reference evidence="3 4" key="1">
    <citation type="submission" date="2016-02" db="EMBL/GenBank/DDBJ databases">
        <title>Genome analysis of coral dinoflagellate symbionts highlights evolutionary adaptations to a symbiotic lifestyle.</title>
        <authorList>
            <person name="Aranda M."/>
            <person name="Li Y."/>
            <person name="Liew Y.J."/>
            <person name="Baumgarten S."/>
            <person name="Simakov O."/>
            <person name="Wilson M."/>
            <person name="Piel J."/>
            <person name="Ashoor H."/>
            <person name="Bougouffa S."/>
            <person name="Bajic V.B."/>
            <person name="Ryu T."/>
            <person name="Ravasi T."/>
            <person name="Bayer T."/>
            <person name="Micklem G."/>
            <person name="Kim H."/>
            <person name="Bhak J."/>
            <person name="Lajeunesse T.C."/>
            <person name="Voolstra C.R."/>
        </authorList>
    </citation>
    <scope>NUCLEOTIDE SEQUENCE [LARGE SCALE GENOMIC DNA]</scope>
    <source>
        <strain evidence="3 4">CCMP2467</strain>
    </source>
</reference>
<dbReference type="Pfam" id="PF04488">
    <property type="entry name" value="Gly_transf_sug"/>
    <property type="match status" value="1"/>
</dbReference>
<evidence type="ECO:0000313" key="4">
    <source>
        <dbReference type="Proteomes" id="UP000186817"/>
    </source>
</evidence>
<sequence>MFSAFEVDAENYCDELQQRMGEGAKKAWCPCAAGYFAFAFSCAQSRRMQRVRATGGKEDPEETEEKSGFLGKLRKRLPKKPTKEEMKKYGAGMVFSYSFVGTLNMCMMVALSWPVFIMRTGGSPILFSPLKLKPQYMVYLTAVYFSYGSCTTPFLLAFALLLAPFFSKLLGGFRKRLGCSKWLAFVLMGLLMAVCYLLALPFLIALACWRRHAHRLCGEPVLISDENVRTYIPDMPTEYFRMPYSQAKSDIIRYALLYHHGGIYMDTDFLVVQDLDEVIDLAQSYDLVSYMDEGSGSLEKGSLAAWQLMETHCPLSDKEKEKVCCFDDDRTQCHIPWAGIGEGVSHPVFDELEGDGVRFKSFCFSDERGFTPPDMINMLEKVRKVSSAEALWEADKRATARDPWGRIMYHTFNSIMPWSTFGCKQIFDQTTVYGKLNYLSYTTGHGSKTLPPSAEHDEWLKKSSSLLRRTCDTSEESVKLMHLADAEAPFRGKGLRDEEPSEMEKTVLRYRFQLLVDLDD</sequence>
<proteinExistence type="predicted"/>
<dbReference type="PANTHER" id="PTHR32385">
    <property type="entry name" value="MANNOSYL PHOSPHORYLINOSITOL CERAMIDE SYNTHASE"/>
    <property type="match status" value="1"/>
</dbReference>
<dbReference type="PANTHER" id="PTHR32385:SF15">
    <property type="entry name" value="INOSITOL PHOSPHOCERAMIDE MANNOSYLTRANSFERASE 1"/>
    <property type="match status" value="1"/>
</dbReference>
<dbReference type="InterPro" id="IPR007577">
    <property type="entry name" value="GlycoTrfase_DXD_sugar-bd_CS"/>
</dbReference>
<evidence type="ECO:0000313" key="3">
    <source>
        <dbReference type="EMBL" id="OLQ00882.1"/>
    </source>
</evidence>
<keyword evidence="2" id="KW-0812">Transmembrane</keyword>
<name>A0A1Q9E0E2_SYMMI</name>
<dbReference type="GO" id="GO:0016020">
    <property type="term" value="C:membrane"/>
    <property type="evidence" value="ECO:0007669"/>
    <property type="project" value="GOC"/>
</dbReference>
<feature type="transmembrane region" description="Helical" evidence="2">
    <location>
        <begin position="89"/>
        <end position="116"/>
    </location>
</feature>
<organism evidence="3 4">
    <name type="scientific">Symbiodinium microadriaticum</name>
    <name type="common">Dinoflagellate</name>
    <name type="synonym">Zooxanthella microadriatica</name>
    <dbReference type="NCBI Taxonomy" id="2951"/>
    <lineage>
        <taxon>Eukaryota</taxon>
        <taxon>Sar</taxon>
        <taxon>Alveolata</taxon>
        <taxon>Dinophyceae</taxon>
        <taxon>Suessiales</taxon>
        <taxon>Symbiodiniaceae</taxon>
        <taxon>Symbiodinium</taxon>
    </lineage>
</organism>
<feature type="transmembrane region" description="Helical" evidence="2">
    <location>
        <begin position="182"/>
        <end position="207"/>
    </location>
</feature>
<comment type="caution">
    <text evidence="3">The sequence shown here is derived from an EMBL/GenBank/DDBJ whole genome shotgun (WGS) entry which is preliminary data.</text>
</comment>
<dbReference type="SUPFAM" id="SSF53448">
    <property type="entry name" value="Nucleotide-diphospho-sugar transferases"/>
    <property type="match status" value="1"/>
</dbReference>
<keyword evidence="1" id="KW-0808">Transferase</keyword>
<protein>
    <submittedName>
        <fullName evidence="3">Uncharacterized protein</fullName>
    </submittedName>
</protein>
<keyword evidence="4" id="KW-1185">Reference proteome</keyword>
<gene>
    <name evidence="3" type="ORF">AK812_SmicGene16429</name>
</gene>
<dbReference type="GO" id="GO:0051999">
    <property type="term" value="P:mannosyl-inositol phosphorylceramide biosynthetic process"/>
    <property type="evidence" value="ECO:0007669"/>
    <property type="project" value="TreeGrafter"/>
</dbReference>
<evidence type="ECO:0000256" key="1">
    <source>
        <dbReference type="ARBA" id="ARBA00022679"/>
    </source>
</evidence>
<dbReference type="InterPro" id="IPR051706">
    <property type="entry name" value="Glycosyltransferase_domain"/>
</dbReference>
<keyword evidence="2" id="KW-1133">Transmembrane helix</keyword>
<evidence type="ECO:0000256" key="2">
    <source>
        <dbReference type="SAM" id="Phobius"/>
    </source>
</evidence>
<dbReference type="Gene3D" id="3.90.550.20">
    <property type="match status" value="1"/>
</dbReference>
<dbReference type="OrthoDB" id="245563at2759"/>
<feature type="transmembrane region" description="Helical" evidence="2">
    <location>
        <begin position="136"/>
        <end position="162"/>
    </location>
</feature>
<dbReference type="InterPro" id="IPR029044">
    <property type="entry name" value="Nucleotide-diphossugar_trans"/>
</dbReference>
<dbReference type="GO" id="GO:0000030">
    <property type="term" value="F:mannosyltransferase activity"/>
    <property type="evidence" value="ECO:0007669"/>
    <property type="project" value="TreeGrafter"/>
</dbReference>
<keyword evidence="2" id="KW-0472">Membrane</keyword>
<dbReference type="AlphaFoldDB" id="A0A1Q9E0E2"/>
<dbReference type="Proteomes" id="UP000186817">
    <property type="component" value="Unassembled WGS sequence"/>
</dbReference>
<accession>A0A1Q9E0E2</accession>